<evidence type="ECO:0008006" key="6">
    <source>
        <dbReference type="Google" id="ProtNLM"/>
    </source>
</evidence>
<organism evidence="4 5">
    <name type="scientific">Hortaea werneckii</name>
    <name type="common">Black yeast</name>
    <name type="synonym">Cladosporium werneckii</name>
    <dbReference type="NCBI Taxonomy" id="91943"/>
    <lineage>
        <taxon>Eukaryota</taxon>
        <taxon>Fungi</taxon>
        <taxon>Dikarya</taxon>
        <taxon>Ascomycota</taxon>
        <taxon>Pezizomycotina</taxon>
        <taxon>Dothideomycetes</taxon>
        <taxon>Dothideomycetidae</taxon>
        <taxon>Mycosphaerellales</taxon>
        <taxon>Teratosphaeriaceae</taxon>
        <taxon>Hortaea</taxon>
    </lineage>
</organism>
<feature type="region of interest" description="Disordered" evidence="2">
    <location>
        <begin position="322"/>
        <end position="360"/>
    </location>
</feature>
<feature type="transmembrane region" description="Helical" evidence="3">
    <location>
        <begin position="201"/>
        <end position="228"/>
    </location>
</feature>
<feature type="transmembrane region" description="Helical" evidence="3">
    <location>
        <begin position="249"/>
        <end position="269"/>
    </location>
</feature>
<proteinExistence type="predicted"/>
<comment type="caution">
    <text evidence="4">The sequence shown here is derived from an EMBL/GenBank/DDBJ whole genome shotgun (WGS) entry which is preliminary data.</text>
</comment>
<evidence type="ECO:0000313" key="4">
    <source>
        <dbReference type="EMBL" id="RMY54331.1"/>
    </source>
</evidence>
<feature type="transmembrane region" description="Helical" evidence="3">
    <location>
        <begin position="173"/>
        <end position="195"/>
    </location>
</feature>
<dbReference type="GO" id="GO:0031505">
    <property type="term" value="P:fungal-type cell wall organization"/>
    <property type="evidence" value="ECO:0007669"/>
    <property type="project" value="TreeGrafter"/>
</dbReference>
<dbReference type="GO" id="GO:0051285">
    <property type="term" value="C:cell cortex of cell tip"/>
    <property type="evidence" value="ECO:0007669"/>
    <property type="project" value="TreeGrafter"/>
</dbReference>
<protein>
    <recommendedName>
        <fullName evidence="6">Integral membrane protein</fullName>
    </recommendedName>
</protein>
<dbReference type="PANTHER" id="PTHR28019">
    <property type="entry name" value="CELL MEMBRANE PROTEIN YLR413W-RELATED"/>
    <property type="match status" value="1"/>
</dbReference>
<dbReference type="Proteomes" id="UP000269539">
    <property type="component" value="Unassembled WGS sequence"/>
</dbReference>
<dbReference type="EMBL" id="QWIO01002530">
    <property type="protein sequence ID" value="RMY54331.1"/>
    <property type="molecule type" value="Genomic_DNA"/>
</dbReference>
<name>A0A3M7CQG2_HORWE</name>
<accession>A0A3M7CQG2</accession>
<keyword evidence="3" id="KW-1133">Transmembrane helix</keyword>
<evidence type="ECO:0000313" key="5">
    <source>
        <dbReference type="Proteomes" id="UP000269539"/>
    </source>
</evidence>
<sequence>MGKAGRVVCIFTPWALTIASLICLALIEIAGWNKGQLTSYYFMKANFTGLDVSSAGGDGSDTLDYALQVAQQNGKLADFYNVYLWNYCSSDSSDNDVNYCSDRKSEYVFDPLEVWGLNATATEAASSTTTDGNAIESAISQVQENAEALEKEILGKSGKEALEAYKKVAKWMFIAYEISFWTTLATIVLGILAIFSRIGSLLTWFASIVSSIFTFAAVLTSTVLFSVLVGSLKAVLDPYGIKLALGEHALAVTWLSVAFSWAATFFWLFSICCCSGRSNPHHKSNKGGLWKAEPKGQGYGDWGNRGRGLQVQKTGGGYERVASPVSSRYRNHEETSGNDGLYESRRKLGPSPKQGKQGECCEEPSTVLRHALRLASPTSFQLTARPAATRINASPEKVTLLACRVMAI</sequence>
<reference evidence="4 5" key="1">
    <citation type="journal article" date="2018" name="BMC Genomics">
        <title>Genomic evidence for intraspecific hybridization in a clonal and extremely halotolerant yeast.</title>
        <authorList>
            <person name="Gostincar C."/>
            <person name="Stajich J.E."/>
            <person name="Zupancic J."/>
            <person name="Zalar P."/>
            <person name="Gunde-Cimerman N."/>
        </authorList>
    </citation>
    <scope>NUCLEOTIDE SEQUENCE [LARGE SCALE GENOMIC DNA]</scope>
    <source>
        <strain evidence="4 5">EXF-10513</strain>
    </source>
</reference>
<feature type="transmembrane region" description="Helical" evidence="3">
    <location>
        <begin position="12"/>
        <end position="33"/>
    </location>
</feature>
<evidence type="ECO:0000256" key="1">
    <source>
        <dbReference type="SAM" id="Coils"/>
    </source>
</evidence>
<dbReference type="Pfam" id="PF06687">
    <property type="entry name" value="SUR7"/>
    <property type="match status" value="1"/>
</dbReference>
<dbReference type="PANTHER" id="PTHR28019:SF3">
    <property type="entry name" value="INTEGRAL MEMBRANE PROTEIN (AFU_ORTHOLOGUE AFUA_6G07470)"/>
    <property type="match status" value="1"/>
</dbReference>
<keyword evidence="1" id="KW-0175">Coiled coil</keyword>
<evidence type="ECO:0000256" key="2">
    <source>
        <dbReference type="SAM" id="MobiDB-lite"/>
    </source>
</evidence>
<feature type="coiled-coil region" evidence="1">
    <location>
        <begin position="132"/>
        <end position="159"/>
    </location>
</feature>
<dbReference type="GO" id="GO:0005886">
    <property type="term" value="C:plasma membrane"/>
    <property type="evidence" value="ECO:0007669"/>
    <property type="project" value="InterPro"/>
</dbReference>
<dbReference type="AlphaFoldDB" id="A0A3M7CQG2"/>
<keyword evidence="3" id="KW-0472">Membrane</keyword>
<dbReference type="InterPro" id="IPR052413">
    <property type="entry name" value="SUR7_domain"/>
</dbReference>
<keyword evidence="3" id="KW-0812">Transmembrane</keyword>
<gene>
    <name evidence="4" type="ORF">D0864_13965</name>
</gene>
<evidence type="ECO:0000256" key="3">
    <source>
        <dbReference type="SAM" id="Phobius"/>
    </source>
</evidence>
<dbReference type="InterPro" id="IPR009571">
    <property type="entry name" value="SUR7/Rim9-like_fungi"/>
</dbReference>